<keyword evidence="2" id="KW-0328">Glycosyltransferase</keyword>
<proteinExistence type="inferred from homology"/>
<gene>
    <name evidence="12" type="ORF">ABR189_21960</name>
</gene>
<dbReference type="SUPFAM" id="SSF53448">
    <property type="entry name" value="Nucleotide-diphospho-sugar transferases"/>
    <property type="match status" value="1"/>
</dbReference>
<dbReference type="Gene3D" id="3.90.550.10">
    <property type="entry name" value="Spore Coat Polysaccharide Biosynthesis Protein SpsA, Chain A"/>
    <property type="match status" value="1"/>
</dbReference>
<evidence type="ECO:0000256" key="10">
    <source>
        <dbReference type="SAM" id="Phobius"/>
    </source>
</evidence>
<evidence type="ECO:0000259" key="11">
    <source>
        <dbReference type="PROSITE" id="PS51764"/>
    </source>
</evidence>
<feature type="transmembrane region" description="Helical" evidence="10">
    <location>
        <begin position="533"/>
        <end position="549"/>
    </location>
</feature>
<dbReference type="RefSeq" id="WP_354662631.1">
    <property type="nucleotide sequence ID" value="NZ_JBEXAC010000002.1"/>
</dbReference>
<evidence type="ECO:0000256" key="2">
    <source>
        <dbReference type="ARBA" id="ARBA00022676"/>
    </source>
</evidence>
<feature type="domain" description="GH26" evidence="11">
    <location>
        <begin position="553"/>
        <end position="860"/>
    </location>
</feature>
<dbReference type="InterPro" id="IPR017853">
    <property type="entry name" value="GH"/>
</dbReference>
<evidence type="ECO:0000256" key="4">
    <source>
        <dbReference type="ARBA" id="ARBA00022692"/>
    </source>
</evidence>
<dbReference type="SUPFAM" id="SSF51445">
    <property type="entry name" value="(Trans)glycosidases"/>
    <property type="match status" value="2"/>
</dbReference>
<dbReference type="PANTHER" id="PTHR43867:SF2">
    <property type="entry name" value="CELLULOSE SYNTHASE CATALYTIC SUBUNIT A [UDP-FORMING]"/>
    <property type="match status" value="1"/>
</dbReference>
<dbReference type="Gene3D" id="3.20.20.80">
    <property type="entry name" value="Glycosidases"/>
    <property type="match status" value="2"/>
</dbReference>
<feature type="transmembrane region" description="Helical" evidence="10">
    <location>
        <begin position="396"/>
        <end position="420"/>
    </location>
</feature>
<evidence type="ECO:0000256" key="3">
    <source>
        <dbReference type="ARBA" id="ARBA00022679"/>
    </source>
</evidence>
<evidence type="ECO:0000256" key="5">
    <source>
        <dbReference type="ARBA" id="ARBA00022801"/>
    </source>
</evidence>
<name>A0ABV2TAL0_9BACT</name>
<feature type="transmembrane region" description="Helical" evidence="10">
    <location>
        <begin position="441"/>
        <end position="461"/>
    </location>
</feature>
<organism evidence="12 13">
    <name type="scientific">Chitinophaga defluvii</name>
    <dbReference type="NCBI Taxonomy" id="3163343"/>
    <lineage>
        <taxon>Bacteria</taxon>
        <taxon>Pseudomonadati</taxon>
        <taxon>Bacteroidota</taxon>
        <taxon>Chitinophagia</taxon>
        <taxon>Chitinophagales</taxon>
        <taxon>Chitinophagaceae</taxon>
        <taxon>Chitinophaga</taxon>
    </lineage>
</organism>
<feature type="transmembrane region" description="Helical" evidence="10">
    <location>
        <begin position="20"/>
        <end position="39"/>
    </location>
</feature>
<keyword evidence="13" id="KW-1185">Reference proteome</keyword>
<evidence type="ECO:0000256" key="7">
    <source>
        <dbReference type="ARBA" id="ARBA00023136"/>
    </source>
</evidence>
<dbReference type="InterPro" id="IPR022790">
    <property type="entry name" value="GH26_dom"/>
</dbReference>
<dbReference type="Pfam" id="PF13641">
    <property type="entry name" value="Glyco_tranf_2_3"/>
    <property type="match status" value="1"/>
</dbReference>
<evidence type="ECO:0000313" key="13">
    <source>
        <dbReference type="Proteomes" id="UP001549749"/>
    </source>
</evidence>
<feature type="transmembrane region" description="Helical" evidence="10">
    <location>
        <begin position="333"/>
        <end position="356"/>
    </location>
</feature>
<feature type="transmembrane region" description="Helical" evidence="10">
    <location>
        <begin position="363"/>
        <end position="384"/>
    </location>
</feature>
<keyword evidence="5 9" id="KW-0378">Hydrolase</keyword>
<comment type="similarity">
    <text evidence="9">Belongs to the glycosyl hydrolase 26 family.</text>
</comment>
<comment type="subcellular location">
    <subcellularLocation>
        <location evidence="1">Membrane</location>
        <topology evidence="1">Multi-pass membrane protein</topology>
    </subcellularLocation>
</comment>
<dbReference type="InterPro" id="IPR050321">
    <property type="entry name" value="Glycosyltr_2/OpgH_subfam"/>
</dbReference>
<dbReference type="Pfam" id="PF02156">
    <property type="entry name" value="Glyco_hydro_26"/>
    <property type="match status" value="1"/>
</dbReference>
<evidence type="ECO:0000256" key="9">
    <source>
        <dbReference type="PROSITE-ProRule" id="PRU01100"/>
    </source>
</evidence>
<keyword evidence="8 9" id="KW-0326">Glycosidase</keyword>
<feature type="active site" description="Proton donor" evidence="9">
    <location>
        <position position="692"/>
    </location>
</feature>
<evidence type="ECO:0000256" key="1">
    <source>
        <dbReference type="ARBA" id="ARBA00004141"/>
    </source>
</evidence>
<evidence type="ECO:0000256" key="8">
    <source>
        <dbReference type="ARBA" id="ARBA00023295"/>
    </source>
</evidence>
<reference evidence="12 13" key="1">
    <citation type="submission" date="2024-06" db="EMBL/GenBank/DDBJ databases">
        <title>Chitinophaga defluvii sp. nov., isolated from municipal sewage.</title>
        <authorList>
            <person name="Zhang L."/>
        </authorList>
    </citation>
    <scope>NUCLEOTIDE SEQUENCE [LARGE SCALE GENOMIC DNA]</scope>
    <source>
        <strain evidence="12 13">H8</strain>
    </source>
</reference>
<dbReference type="InterPro" id="IPR029044">
    <property type="entry name" value="Nucleotide-diphossugar_trans"/>
</dbReference>
<dbReference type="CDD" id="cd06421">
    <property type="entry name" value="CESA_CelA_like"/>
    <property type="match status" value="1"/>
</dbReference>
<keyword evidence="7 10" id="KW-0472">Membrane</keyword>
<keyword evidence="4 10" id="KW-0812">Transmembrane</keyword>
<dbReference type="PROSITE" id="PS51764">
    <property type="entry name" value="GH26"/>
    <property type="match status" value="1"/>
</dbReference>
<dbReference type="EMBL" id="JBEXAC010000002">
    <property type="protein sequence ID" value="MET7000071.1"/>
    <property type="molecule type" value="Genomic_DNA"/>
</dbReference>
<accession>A0ABV2TAL0</accession>
<keyword evidence="6 10" id="KW-1133">Transmembrane helix</keyword>
<keyword evidence="3" id="KW-0808">Transferase</keyword>
<dbReference type="Proteomes" id="UP001549749">
    <property type="component" value="Unassembled WGS sequence"/>
</dbReference>
<feature type="transmembrane region" description="Helical" evidence="10">
    <location>
        <begin position="46"/>
        <end position="64"/>
    </location>
</feature>
<sequence>MMKPLDPVSPPSRWELLTLRLMILLGVCSMGYLLYCLFLRTQIGYAPFYWVLMFAITFNCLRILHEWYHYFSISIPKAPPEQHPFTVDILTTFCPGEPYEMIVNTLTAIQRIRYPHTTYLCDEANDPYLISVCEQLGVRHVTRNNRKDAKAGNINNALQYATGELCVVLDPDHVPAPDFLDPIVAYFNNPKVGFVQIVQAYSNLGDGLIAKGAAQQTFQFYGPIMMTMNSYGTVLAIGANCTFRRAALDSIGGHAAGLSEDMHTAMQLHAKGWTSVYVPAVMARGLVPSTMSAYYSQQLKWARGTFELLVTTYPKLFKHFTWRQRLHYGTIPFHYFSGVIFLINFLIPILSLSLGLIPFRVDLVNFALLGLPMLTATVLIRHFVQRWVMEEEERGFHVVGGLLLIGTWWIYILGLVYTIIRKKVPYIPTPKDDNTPDSWTLGLPNIIMVMATIGAIIYGLWYDWNPYAWVMAGIAGVNCFILLFNIVVSYRKSLRRIQERSGIVQALLKYPLILKRQFWVFRHLHIYAGIRKLGLPLLLMMVFITWYFLGTNAEMPTVFTQKPVKGEQVFYTGIYSPGTTDGIPSMEEIKSYQQQHHTHFNIISLYIPWGDEQRCQVPDSLVQDIYRNGSFPMITWEPWAALFKNTAGNKALEQEQKIFAHISAGFFDHYLQQFSDQVKALRRPVYLRFAHEADNPAYPWSATGHNTPEEFKAAWQYVYNYFLRNGVSNVIWVWNPWSAEAVASYFPGKSYVDWIGITGLNYGPQRADSQWRAFSTLYAPFRKQPALRSGIPVMIAEMGSLTMAGRQEQWLEDALRDINGYKEIHAFVLFNSDQDQNILRPVANNVLDWKVQSPQALFDAQQKYTRIRNGGSTAPPPYPAVLTTAARHTPALPLALPGDTLRGLNYHKAEDWYRNLHSLTRLEITDDFKGMKKLGVNTIRRFGPGVYDRNILTVAKEQDMRINYGFWVPEIKDMQADKKMLAKLENTILHRVSALKDQRQITAWNIGNTNWQQLGNKYFKPALFYQQQAYLSWLEQLLTKMKAIDSSRPITVEVYLTDNIAPTLQWLHTAVPQADAFGIITGTDSTGLSQLDSIRVPYYISQIPVEHYITRLPPHLPVFITTWQDLQTRDFVTFDGLSDQWDRFKPAYFQLGSYWHTLPPQPLLPEIRILRPAKPTFAHSQLTYHALIYQQQGWQLADSVAHQLKFEWHLIKTDNYGNDMFLKSIGTGPSITIDIPENANQYRLYLEAVNGNQVRGTQTPLNTPLFHSLTKEKTTIP</sequence>
<comment type="caution">
    <text evidence="12">The sequence shown here is derived from an EMBL/GenBank/DDBJ whole genome shotgun (WGS) entry which is preliminary data.</text>
</comment>
<feature type="active site" description="Nucleophile" evidence="9">
    <location>
        <position position="797"/>
    </location>
</feature>
<dbReference type="PANTHER" id="PTHR43867">
    <property type="entry name" value="CELLULOSE SYNTHASE CATALYTIC SUBUNIT A [UDP-FORMING]"/>
    <property type="match status" value="1"/>
</dbReference>
<protein>
    <submittedName>
        <fullName evidence="12">Glycosyltransferase family 2 protein</fullName>
    </submittedName>
</protein>
<evidence type="ECO:0000256" key="6">
    <source>
        <dbReference type="ARBA" id="ARBA00022989"/>
    </source>
</evidence>
<evidence type="ECO:0000313" key="12">
    <source>
        <dbReference type="EMBL" id="MET7000071.1"/>
    </source>
</evidence>
<feature type="transmembrane region" description="Helical" evidence="10">
    <location>
        <begin position="467"/>
        <end position="490"/>
    </location>
</feature>